<dbReference type="RefSeq" id="XP_024700660.1">
    <property type="nucleotide sequence ID" value="XM_024851014.1"/>
</dbReference>
<name>A0A2I2FXJ8_9EURO</name>
<feature type="coiled-coil region" evidence="5">
    <location>
        <begin position="37"/>
        <end position="64"/>
    </location>
</feature>
<dbReference type="STRING" id="1392250.A0A2I2FXJ8"/>
<comment type="subcellular location">
    <subcellularLocation>
        <location evidence="1">Nucleus</location>
    </subcellularLocation>
</comment>
<feature type="domain" description="DNA endonuclease activator Ctp1 C-terminal" evidence="7">
    <location>
        <begin position="591"/>
        <end position="703"/>
    </location>
</feature>
<keyword evidence="9" id="KW-1185">Reference proteome</keyword>
<keyword evidence="4" id="KW-0539">Nucleus</keyword>
<feature type="compositionally biased region" description="Basic and acidic residues" evidence="6">
    <location>
        <begin position="404"/>
        <end position="422"/>
    </location>
</feature>
<evidence type="ECO:0000259" key="7">
    <source>
        <dbReference type="Pfam" id="PF08573"/>
    </source>
</evidence>
<dbReference type="GeneID" id="36558713"/>
<reference evidence="8 9" key="1">
    <citation type="submission" date="2016-12" db="EMBL/GenBank/DDBJ databases">
        <title>The genomes of Aspergillus section Nigri reveals drivers in fungal speciation.</title>
        <authorList>
            <consortium name="DOE Joint Genome Institute"/>
            <person name="Vesth T.C."/>
            <person name="Nybo J."/>
            <person name="Theobald S."/>
            <person name="Brandl J."/>
            <person name="Frisvad J.C."/>
            <person name="Nielsen K.F."/>
            <person name="Lyhne E.K."/>
            <person name="Kogle M.E."/>
            <person name="Kuo A."/>
            <person name="Riley R."/>
            <person name="Clum A."/>
            <person name="Nolan M."/>
            <person name="Lipzen A."/>
            <person name="Salamov A."/>
            <person name="Henrissat B."/>
            <person name="Wiebenga A."/>
            <person name="De Vries R.P."/>
            <person name="Grigoriev I.V."/>
            <person name="Mortensen U.H."/>
            <person name="Andersen M.R."/>
            <person name="Baker S.E."/>
        </authorList>
    </citation>
    <scope>NUCLEOTIDE SEQUENCE [LARGE SCALE GENOMIC DNA]</scope>
    <source>
        <strain evidence="8 9">IBT 23096</strain>
    </source>
</reference>
<dbReference type="VEuPathDB" id="FungiDB:P170DRAFT_449073"/>
<dbReference type="GO" id="GO:0005778">
    <property type="term" value="C:peroxisomal membrane"/>
    <property type="evidence" value="ECO:0007669"/>
    <property type="project" value="TreeGrafter"/>
</dbReference>
<feature type="region of interest" description="Disordered" evidence="6">
    <location>
        <begin position="322"/>
        <end position="470"/>
    </location>
</feature>
<keyword evidence="3" id="KW-0227">DNA damage</keyword>
<dbReference type="PANTHER" id="PTHR13299">
    <property type="entry name" value="PEROXISOMAL MEMBRANE PROTEIN PEX16"/>
    <property type="match status" value="1"/>
</dbReference>
<evidence type="ECO:0000256" key="5">
    <source>
        <dbReference type="SAM" id="Coils"/>
    </source>
</evidence>
<evidence type="ECO:0000256" key="3">
    <source>
        <dbReference type="ARBA" id="ARBA00022763"/>
    </source>
</evidence>
<sequence>MDVLKSLHTSVAQICEKAFDDAYRDLHAEIICRDSKVEEAEKKAKCAEEARDESAAETQELKHEILILREELVRIDVDAECAELSDDRVSKLKETFSPQNSLIFGDNDAVCDFGLGSKKNESVKENYCALYNEFMTLLKATDGLRIQIKRHKRKLTYWRECLDRDKFTLVLDGIPVKFERTRKTLNGSQAQKPTSSHEAKPPFHFDEGLKKGGPKLHLKPPSTKSGGHCGLSSLDPERGLPNENTLPFEPGGVSTPNSTLPVPEDEVNGQKASFKADTLQQPHVSKKRPLKSYNPISGVPPSNNGATVRQTEHLSLLRKEQMPSGLLGGPSHRAKPHQTEDSNNTTKNADSPKERQFNNGLRHKVTPPTVLPSPLATADGNFRAPTANPGSSGYPTSYSPHSCPKSDHDGSPGPNRTHEKVPRRSLKHAISSIAEDSDKGNCKRRMPNLPRDGVSGTKSSHLHLSRDAPPTEKRLQELLESPLLPRNSLRPHRSIRAEVKGKNHGRHDRDFTKLANSELYSNPQSTPAPTEEMQVPSARPELPSELTSRADDCEASGMRPMNESYRARPVHELDLSHFKINPDYNQGLNFAYDDVVRKRHERESIQGCMRSDCCGKKFLAMARLGGVPNDPSQCGNDDRQIIEDYLGEEKGIIDRMATAEYQDILHEAKARLMANHYGRHKHHHQRPSTPPGFWRADMPDTQEMEHDHEAACEMEKEKVKERYRQAMRPGGLWNLCKFLKHTYVVDMEPSWKNRSIVQTVLFQPSKWLPLYEDFVTKNASSVGQVESALRSLTYIIPGRYRDSEIPSECVHSGVQILSLYHDSLVSRVISRLPSTVHRPTPTPHSRYTKYWTSSSALYHRVALTLQMIQYTELLWEMIARRRGERIRWRVVAFIEVIKAICRLFLLHLTHSRPLVSPPLPEREVDPRSLGVEEEDDWNGMQTPDCERPSDMSWTMPRTGLSLPSLPDVNDVSSYLISKVLTADDIKPPKALLHRVTGHGHLAEVLYILRPVLYALAMQRWRGNKRSWRPWLIGFGMEYGCRQLAKSDFKERVAGGLRGLTGLEREELRKRGWAMGWWFFRGAFYENITKSWLGGLTRKMKGKPLLDLVGSVVEDYEYLWDNYYFSTATL</sequence>
<evidence type="ECO:0000313" key="9">
    <source>
        <dbReference type="Proteomes" id="UP000234275"/>
    </source>
</evidence>
<feature type="compositionally biased region" description="Polar residues" evidence="6">
    <location>
        <begin position="517"/>
        <end position="528"/>
    </location>
</feature>
<feature type="region of interest" description="Disordered" evidence="6">
    <location>
        <begin position="919"/>
        <end position="943"/>
    </location>
</feature>
<evidence type="ECO:0000256" key="1">
    <source>
        <dbReference type="ARBA" id="ARBA00004123"/>
    </source>
</evidence>
<dbReference type="GO" id="GO:0006281">
    <property type="term" value="P:DNA repair"/>
    <property type="evidence" value="ECO:0007669"/>
    <property type="project" value="InterPro"/>
</dbReference>
<feature type="compositionally biased region" description="Polar residues" evidence="6">
    <location>
        <begin position="184"/>
        <end position="194"/>
    </location>
</feature>
<feature type="region of interest" description="Disordered" evidence="6">
    <location>
        <begin position="517"/>
        <end position="547"/>
    </location>
</feature>
<feature type="compositionally biased region" description="Low complexity" evidence="6">
    <location>
        <begin position="389"/>
        <end position="402"/>
    </location>
</feature>
<dbReference type="InterPro" id="IPR013919">
    <property type="entry name" value="Pex16"/>
</dbReference>
<evidence type="ECO:0000256" key="4">
    <source>
        <dbReference type="ARBA" id="ARBA00023242"/>
    </source>
</evidence>
<dbReference type="Proteomes" id="UP000234275">
    <property type="component" value="Unassembled WGS sequence"/>
</dbReference>
<accession>A0A2I2FXJ8</accession>
<dbReference type="PANTHER" id="PTHR13299:SF0">
    <property type="entry name" value="PEROXISOMAL MEMBRANE PROTEIN PEX16"/>
    <property type="match status" value="1"/>
</dbReference>
<evidence type="ECO:0000256" key="2">
    <source>
        <dbReference type="ARBA" id="ARBA00009505"/>
    </source>
</evidence>
<organism evidence="8 9">
    <name type="scientific">Aspergillus steynii IBT 23096</name>
    <dbReference type="NCBI Taxonomy" id="1392250"/>
    <lineage>
        <taxon>Eukaryota</taxon>
        <taxon>Fungi</taxon>
        <taxon>Dikarya</taxon>
        <taxon>Ascomycota</taxon>
        <taxon>Pezizomycotina</taxon>
        <taxon>Eurotiomycetes</taxon>
        <taxon>Eurotiomycetidae</taxon>
        <taxon>Eurotiales</taxon>
        <taxon>Aspergillaceae</taxon>
        <taxon>Aspergillus</taxon>
        <taxon>Aspergillus subgen. Circumdati</taxon>
    </lineage>
</organism>
<gene>
    <name evidence="8" type="ORF">P170DRAFT_449073</name>
</gene>
<dbReference type="InterPro" id="IPR013882">
    <property type="entry name" value="Ctp1_C"/>
</dbReference>
<feature type="region of interest" description="Disordered" evidence="6">
    <location>
        <begin position="182"/>
        <end position="307"/>
    </location>
</feature>
<evidence type="ECO:0000256" key="6">
    <source>
        <dbReference type="SAM" id="MobiDB-lite"/>
    </source>
</evidence>
<proteinExistence type="inferred from homology"/>
<dbReference type="GO" id="GO:0007031">
    <property type="term" value="P:peroxisome organization"/>
    <property type="evidence" value="ECO:0007669"/>
    <property type="project" value="TreeGrafter"/>
</dbReference>
<protein>
    <submittedName>
        <fullName evidence="8">Pex16-domain-containing protein</fullName>
    </submittedName>
</protein>
<dbReference type="GO" id="GO:0005634">
    <property type="term" value="C:nucleus"/>
    <property type="evidence" value="ECO:0007669"/>
    <property type="project" value="UniProtKB-SubCell"/>
</dbReference>
<comment type="similarity">
    <text evidence="2">Belongs to the peroxin-16 family.</text>
</comment>
<dbReference type="AlphaFoldDB" id="A0A2I2FXJ8"/>
<dbReference type="Pfam" id="PF08573">
    <property type="entry name" value="SAE2"/>
    <property type="match status" value="1"/>
</dbReference>
<dbReference type="OrthoDB" id="2021143at2759"/>
<comment type="caution">
    <text evidence="8">The sequence shown here is derived from an EMBL/GenBank/DDBJ whole genome shotgun (WGS) entry which is preliminary data.</text>
</comment>
<evidence type="ECO:0000313" key="8">
    <source>
        <dbReference type="EMBL" id="PLB45358.1"/>
    </source>
</evidence>
<feature type="compositionally biased region" description="Basic and acidic residues" evidence="6">
    <location>
        <begin position="195"/>
        <end position="210"/>
    </location>
</feature>
<keyword evidence="5" id="KW-0175">Coiled coil</keyword>
<dbReference type="EMBL" id="MSFO01000007">
    <property type="protein sequence ID" value="PLB45358.1"/>
    <property type="molecule type" value="Genomic_DNA"/>
</dbReference>
<dbReference type="Pfam" id="PF08610">
    <property type="entry name" value="Pex16"/>
    <property type="match status" value="1"/>
</dbReference>